<dbReference type="AlphaFoldDB" id="A0A1C3IWI9"/>
<dbReference type="EMBL" id="PIFK01000071">
    <property type="protein sequence ID" value="PTP23115.1"/>
    <property type="molecule type" value="Genomic_DNA"/>
</dbReference>
<feature type="chain" id="PRO_5015062368" evidence="1">
    <location>
        <begin position="22"/>
        <end position="283"/>
    </location>
</feature>
<keyword evidence="1" id="KW-0732">Signal</keyword>
<comment type="caution">
    <text evidence="2">The sequence shown here is derived from an EMBL/GenBank/DDBJ whole genome shotgun (WGS) entry which is preliminary data.</text>
</comment>
<evidence type="ECO:0000256" key="1">
    <source>
        <dbReference type="SAM" id="SignalP"/>
    </source>
</evidence>
<reference evidence="2 3" key="1">
    <citation type="submission" date="2017-11" db="EMBL/GenBank/DDBJ databases">
        <title>Population delineation of vibrios coincides with oyster pathogenicity.</title>
        <authorList>
            <person name="Bruto M."/>
            <person name="Labreuche Y."/>
            <person name="James A."/>
            <person name="Piel D."/>
            <person name="Chenivesse S."/>
            <person name="Petton B."/>
            <person name="Polz M.F."/>
            <person name="Le Roux F."/>
        </authorList>
    </citation>
    <scope>NUCLEOTIDE SEQUENCE [LARGE SCALE GENOMIC DNA]</scope>
    <source>
        <strain evidence="2 3">FF_144</strain>
    </source>
</reference>
<proteinExistence type="predicted"/>
<accession>A0A1C3IWI9</accession>
<dbReference type="Proteomes" id="UP000244197">
    <property type="component" value="Unassembled WGS sequence"/>
</dbReference>
<sequence>MKLTQIGIIVGAIIGFNAANADPLPTSAPEPGPGVKEGTTDLGIAGKVAAIEPLAMDNTAVWQMGNGDQANVLINQNTSGVTDGHVALVNTHASYKSDVVIEQSGNLNEAHAKIRGVRNNALIDQDGLHNQARVKVQRGGRLNDLRVTQMGDENISVVKAKGGADRNEADVYINGNSNTTYTEFSNSSVDRNDVAIDIWGDGNYVETIVNTDVGGGDRNDVDIDLMNSNDNRIFTLQTGSYSNATVDLTNSNMNQLMVEQTSYDNAVVLGNGANGNVGLIYQN</sequence>
<evidence type="ECO:0000313" key="3">
    <source>
        <dbReference type="Proteomes" id="UP000244197"/>
    </source>
</evidence>
<organism evidence="2 3">
    <name type="scientific">Vibrio splendidus</name>
    <dbReference type="NCBI Taxonomy" id="29497"/>
    <lineage>
        <taxon>Bacteria</taxon>
        <taxon>Pseudomonadati</taxon>
        <taxon>Pseudomonadota</taxon>
        <taxon>Gammaproteobacteria</taxon>
        <taxon>Vibrionales</taxon>
        <taxon>Vibrionaceae</taxon>
        <taxon>Vibrio</taxon>
    </lineage>
</organism>
<feature type="signal peptide" evidence="1">
    <location>
        <begin position="1"/>
        <end position="21"/>
    </location>
</feature>
<evidence type="ECO:0000313" key="2">
    <source>
        <dbReference type="EMBL" id="PTP23115.1"/>
    </source>
</evidence>
<name>A0A1C3IWI9_VIBSP</name>
<gene>
    <name evidence="2" type="ORF">CWO07_22970</name>
</gene>
<protein>
    <submittedName>
        <fullName evidence="2">Curlin</fullName>
    </submittedName>
</protein>
<dbReference type="RefSeq" id="WP_017088613.1">
    <property type="nucleotide sequence ID" value="NZ_CAWNUD010000088.1"/>
</dbReference>